<dbReference type="OrthoDB" id="5043642at2759"/>
<sequence length="326" mass="37118">MQILHRFTDKVLALETLDPSELIPMDKTYKDRLALRNELLEQYHDIVVAVNENPDYVSTQDPRIRAAVRELYTFVLGTYLPSRYPSMFQLRQNADSKEEMFENLITHDTWPVSLSVETPTIRALEILMQTVDEDFLILLPEISSVDSPKYVLQAYTTCFPSGFNPREKLGLRLAEIHKPVPGYAEKLERSMDRFFARVQVGKPVKRVNWSVTTEAQLFAAFGGVHGHQSSHGDGAESIKPITGEELKVDQTVLRVERQTLHRLPQSKALVFAFHTYTYPIQQIKDEGLGEELALAIDGLKTGNVPAMHSYKRGDVWGNAVKEFLRC</sequence>
<dbReference type="AlphaFoldDB" id="A0A9W9I7G1"/>
<keyword evidence="2" id="KW-1185">Reference proteome</keyword>
<evidence type="ECO:0000313" key="2">
    <source>
        <dbReference type="Proteomes" id="UP001149163"/>
    </source>
</evidence>
<organism evidence="1 2">
    <name type="scientific">Penicillium canariense</name>
    <dbReference type="NCBI Taxonomy" id="189055"/>
    <lineage>
        <taxon>Eukaryota</taxon>
        <taxon>Fungi</taxon>
        <taxon>Dikarya</taxon>
        <taxon>Ascomycota</taxon>
        <taxon>Pezizomycotina</taxon>
        <taxon>Eurotiomycetes</taxon>
        <taxon>Eurotiomycetidae</taxon>
        <taxon>Eurotiales</taxon>
        <taxon>Aspergillaceae</taxon>
        <taxon>Penicillium</taxon>
    </lineage>
</organism>
<protein>
    <recommendedName>
        <fullName evidence="3">DUF3445 domain-containing protein</fullName>
    </recommendedName>
</protein>
<reference evidence="1" key="2">
    <citation type="journal article" date="2023" name="IMA Fungus">
        <title>Comparative genomic study of the Penicillium genus elucidates a diverse pangenome and 15 lateral gene transfer events.</title>
        <authorList>
            <person name="Petersen C."/>
            <person name="Sorensen T."/>
            <person name="Nielsen M.R."/>
            <person name="Sondergaard T.E."/>
            <person name="Sorensen J.L."/>
            <person name="Fitzpatrick D.A."/>
            <person name="Frisvad J.C."/>
            <person name="Nielsen K.L."/>
        </authorList>
    </citation>
    <scope>NUCLEOTIDE SEQUENCE</scope>
    <source>
        <strain evidence="1">IBT 26290</strain>
    </source>
</reference>
<dbReference type="InterPro" id="IPR021848">
    <property type="entry name" value="HODM_asu-like"/>
</dbReference>
<proteinExistence type="predicted"/>
<dbReference type="Proteomes" id="UP001149163">
    <property type="component" value="Unassembled WGS sequence"/>
</dbReference>
<dbReference type="EMBL" id="JAPQKN010000002">
    <property type="protein sequence ID" value="KAJ5167975.1"/>
    <property type="molecule type" value="Genomic_DNA"/>
</dbReference>
<comment type="caution">
    <text evidence="1">The sequence shown here is derived from an EMBL/GenBank/DDBJ whole genome shotgun (WGS) entry which is preliminary data.</text>
</comment>
<reference evidence="1" key="1">
    <citation type="submission" date="2022-11" db="EMBL/GenBank/DDBJ databases">
        <authorList>
            <person name="Petersen C."/>
        </authorList>
    </citation>
    <scope>NUCLEOTIDE SEQUENCE</scope>
    <source>
        <strain evidence="1">IBT 26290</strain>
    </source>
</reference>
<dbReference type="RefSeq" id="XP_056544436.1">
    <property type="nucleotide sequence ID" value="XM_056685694.1"/>
</dbReference>
<gene>
    <name evidence="1" type="ORF">N7482_003569</name>
</gene>
<accession>A0A9W9I7G1</accession>
<evidence type="ECO:0008006" key="3">
    <source>
        <dbReference type="Google" id="ProtNLM"/>
    </source>
</evidence>
<evidence type="ECO:0000313" key="1">
    <source>
        <dbReference type="EMBL" id="KAJ5167975.1"/>
    </source>
</evidence>
<name>A0A9W9I7G1_9EURO</name>
<dbReference type="GeneID" id="81424870"/>
<dbReference type="Pfam" id="PF11927">
    <property type="entry name" value="HODM_asu-like"/>
    <property type="match status" value="1"/>
</dbReference>